<protein>
    <submittedName>
        <fullName evidence="2">Uncharacterized protein</fullName>
    </submittedName>
</protein>
<evidence type="ECO:0000313" key="3">
    <source>
        <dbReference type="Proteomes" id="UP000000245"/>
    </source>
</evidence>
<gene>
    <name evidence="2" type="ordered locus">Acry_3313</name>
</gene>
<dbReference type="HOGENOM" id="CLU_1976712_0_0_5"/>
<accession>A5FTJ3</accession>
<dbReference type="AlphaFoldDB" id="A5FTJ3"/>
<dbReference type="KEGG" id="acr:Acry_3313"/>
<dbReference type="EMBL" id="CP000690">
    <property type="protein sequence ID" value="ABQ28925.1"/>
    <property type="molecule type" value="Genomic_DNA"/>
</dbReference>
<feature type="region of interest" description="Disordered" evidence="1">
    <location>
        <begin position="78"/>
        <end position="126"/>
    </location>
</feature>
<evidence type="ECO:0000313" key="2">
    <source>
        <dbReference type="EMBL" id="ABQ28925.1"/>
    </source>
</evidence>
<dbReference type="Proteomes" id="UP000000245">
    <property type="component" value="Plasmid pACRY02"/>
</dbReference>
<geneLocation type="plasmid" evidence="2 3">
    <name>pACRY02</name>
</geneLocation>
<keyword evidence="3" id="KW-1185">Reference proteome</keyword>
<keyword evidence="2" id="KW-0614">Plasmid</keyword>
<proteinExistence type="predicted"/>
<name>A5FTJ3_ACICJ</name>
<organism evidence="2 3">
    <name type="scientific">Acidiphilium cryptum (strain JF-5)</name>
    <dbReference type="NCBI Taxonomy" id="349163"/>
    <lineage>
        <taxon>Bacteria</taxon>
        <taxon>Pseudomonadati</taxon>
        <taxon>Pseudomonadota</taxon>
        <taxon>Alphaproteobacteria</taxon>
        <taxon>Acetobacterales</taxon>
        <taxon>Acidocellaceae</taxon>
        <taxon>Acidiphilium</taxon>
    </lineage>
</organism>
<reference evidence="2 3" key="1">
    <citation type="submission" date="2007-05" db="EMBL/GenBank/DDBJ databases">
        <title>Complete sequence of plasmid2 pACRY02 of Acidiphilium cryptum JF-5.</title>
        <authorList>
            <consortium name="US DOE Joint Genome Institute"/>
            <person name="Copeland A."/>
            <person name="Lucas S."/>
            <person name="Lapidus A."/>
            <person name="Barry K."/>
            <person name="Detter J.C."/>
            <person name="Glavina del Rio T."/>
            <person name="Hammon N."/>
            <person name="Israni S."/>
            <person name="Dalin E."/>
            <person name="Tice H."/>
            <person name="Pitluck S."/>
            <person name="Sims D."/>
            <person name="Brettin T."/>
            <person name="Bruce D."/>
            <person name="Han C."/>
            <person name="Schmutz J."/>
            <person name="Larimer F."/>
            <person name="Land M."/>
            <person name="Hauser L."/>
            <person name="Kyrpides N."/>
            <person name="Kim E."/>
            <person name="Magnuson T."/>
            <person name="Richardson P."/>
        </authorList>
    </citation>
    <scope>NUCLEOTIDE SEQUENCE [LARGE SCALE GENOMIC DNA]</scope>
    <source>
        <strain evidence="3">JF-5</strain>
        <plasmid evidence="3">Plasmid pACRY02</plasmid>
    </source>
</reference>
<sequence>MIYSPPARYAGPAIFAGHSMQKSIQTDDIPNIRLQVDTSIATLRKLDDLRCRLGLSTYAEVIAAALKHEYAALEARRRLASAPTPPPPSSFSKRAAPEPVVPAAPRPQVQARPAPQRVLALGGRER</sequence>
<evidence type="ECO:0000256" key="1">
    <source>
        <dbReference type="SAM" id="MobiDB-lite"/>
    </source>
</evidence>
<feature type="compositionally biased region" description="Low complexity" evidence="1">
    <location>
        <begin position="106"/>
        <end position="118"/>
    </location>
</feature>